<dbReference type="RefSeq" id="WP_195002853.1">
    <property type="nucleotide sequence ID" value="NZ_JADLQN010000002.1"/>
</dbReference>
<organism evidence="2 3">
    <name type="scientific">Nocardia higoensis</name>
    <dbReference type="NCBI Taxonomy" id="228599"/>
    <lineage>
        <taxon>Bacteria</taxon>
        <taxon>Bacillati</taxon>
        <taxon>Actinomycetota</taxon>
        <taxon>Actinomycetes</taxon>
        <taxon>Mycobacteriales</taxon>
        <taxon>Nocardiaceae</taxon>
        <taxon>Nocardia</taxon>
    </lineage>
</organism>
<evidence type="ECO:0008006" key="4">
    <source>
        <dbReference type="Google" id="ProtNLM"/>
    </source>
</evidence>
<evidence type="ECO:0000256" key="1">
    <source>
        <dbReference type="SAM" id="MobiDB-lite"/>
    </source>
</evidence>
<reference evidence="2 3" key="1">
    <citation type="submission" date="2020-10" db="EMBL/GenBank/DDBJ databases">
        <title>Identification of Nocardia species via Next-generation sequencing and recognition of intraspecies genetic diversity.</title>
        <authorList>
            <person name="Li P."/>
            <person name="Li P."/>
            <person name="Lu B."/>
        </authorList>
    </citation>
    <scope>NUCLEOTIDE SEQUENCE [LARGE SCALE GENOMIC DNA]</scope>
    <source>
        <strain evidence="2 3">BJ06-0143</strain>
    </source>
</reference>
<feature type="compositionally biased region" description="Low complexity" evidence="1">
    <location>
        <begin position="203"/>
        <end position="214"/>
    </location>
</feature>
<sequence length="332" mass="36031">MPLEEVAVDLYGLVPADFVAARDERAAAATRAGDKRLAAAIGALRKPTLTAWAVNLLVRRANDEVAALLALGEQLRRAQRELSGEQLRGLTTQRQQAVSALARRAGELTAEQGKRLPENAIREVVQTLNAALADPEVAERVRTGTLATAATYAGFGPAGPELVAVDGDATEPARRGRAAGTQATHTKGDIARAGKQPAKKKPPATTSKKGAATPKKADNVERTRQRDRARRELDRARGELDDLVQTLESERAALAAAHAEAERADRALLRCEAEIERLRAELAHAEQQRRFARTAQRGAQDELDTAQRQVERAERRVRRARDRVGELSDASR</sequence>
<dbReference type="EMBL" id="JADLQN010000002">
    <property type="protein sequence ID" value="MBF6355991.1"/>
    <property type="molecule type" value="Genomic_DNA"/>
</dbReference>
<accession>A0ABS0DC34</accession>
<evidence type="ECO:0000313" key="3">
    <source>
        <dbReference type="Proteomes" id="UP000707731"/>
    </source>
</evidence>
<feature type="compositionally biased region" description="Basic and acidic residues" evidence="1">
    <location>
        <begin position="322"/>
        <end position="332"/>
    </location>
</feature>
<feature type="region of interest" description="Disordered" evidence="1">
    <location>
        <begin position="170"/>
        <end position="234"/>
    </location>
</feature>
<dbReference type="Gene3D" id="1.10.287.1490">
    <property type="match status" value="1"/>
</dbReference>
<feature type="compositionally biased region" description="Basic and acidic residues" evidence="1">
    <location>
        <begin position="215"/>
        <end position="234"/>
    </location>
</feature>
<comment type="caution">
    <text evidence="2">The sequence shown here is derived from an EMBL/GenBank/DDBJ whole genome shotgun (WGS) entry which is preliminary data.</text>
</comment>
<gene>
    <name evidence="2" type="ORF">IU449_15800</name>
</gene>
<dbReference type="Proteomes" id="UP000707731">
    <property type="component" value="Unassembled WGS sequence"/>
</dbReference>
<evidence type="ECO:0000313" key="2">
    <source>
        <dbReference type="EMBL" id="MBF6355991.1"/>
    </source>
</evidence>
<feature type="region of interest" description="Disordered" evidence="1">
    <location>
        <begin position="291"/>
        <end position="332"/>
    </location>
</feature>
<name>A0ABS0DC34_9NOCA</name>
<proteinExistence type="predicted"/>
<protein>
    <recommendedName>
        <fullName evidence="4">Transposase</fullName>
    </recommendedName>
</protein>
<keyword evidence="3" id="KW-1185">Reference proteome</keyword>